<keyword evidence="3" id="KW-0732">Signal</keyword>
<dbReference type="SUPFAM" id="SSF55347">
    <property type="entry name" value="Glyceraldehyde-3-phosphate dehydrogenase-like, C-terminal domain"/>
    <property type="match status" value="1"/>
</dbReference>
<keyword evidence="2" id="KW-0560">Oxidoreductase</keyword>
<dbReference type="InterPro" id="IPR036291">
    <property type="entry name" value="NAD(P)-bd_dom_sf"/>
</dbReference>
<evidence type="ECO:0000259" key="5">
    <source>
        <dbReference type="Pfam" id="PF22725"/>
    </source>
</evidence>
<comment type="caution">
    <text evidence="6">The sequence shown here is derived from an EMBL/GenBank/DDBJ whole genome shotgun (WGS) entry which is preliminary data.</text>
</comment>
<feature type="chain" id="PRO_5047517770" evidence="3">
    <location>
        <begin position="28"/>
        <end position="359"/>
    </location>
</feature>
<dbReference type="InterPro" id="IPR050984">
    <property type="entry name" value="Gfo/Idh/MocA_domain"/>
</dbReference>
<organism evidence="6 7">
    <name type="scientific">Christiangramia forsetii</name>
    <dbReference type="NCBI Taxonomy" id="411153"/>
    <lineage>
        <taxon>Bacteria</taxon>
        <taxon>Pseudomonadati</taxon>
        <taxon>Bacteroidota</taxon>
        <taxon>Flavobacteriia</taxon>
        <taxon>Flavobacteriales</taxon>
        <taxon>Flavobacteriaceae</taxon>
        <taxon>Christiangramia</taxon>
    </lineage>
</organism>
<dbReference type="EMBL" id="BMIX01000001">
    <property type="protein sequence ID" value="GGG25912.1"/>
    <property type="molecule type" value="Genomic_DNA"/>
</dbReference>
<dbReference type="Proteomes" id="UP000605733">
    <property type="component" value="Unassembled WGS sequence"/>
</dbReference>
<evidence type="ECO:0000256" key="1">
    <source>
        <dbReference type="ARBA" id="ARBA00010928"/>
    </source>
</evidence>
<evidence type="ECO:0000313" key="6">
    <source>
        <dbReference type="EMBL" id="GGG25912.1"/>
    </source>
</evidence>
<dbReference type="InterPro" id="IPR000683">
    <property type="entry name" value="Gfo/Idh/MocA-like_OxRdtase_N"/>
</dbReference>
<dbReference type="InterPro" id="IPR006311">
    <property type="entry name" value="TAT_signal"/>
</dbReference>
<dbReference type="PANTHER" id="PTHR22604:SF105">
    <property type="entry name" value="TRANS-1,2-DIHYDROBENZENE-1,2-DIOL DEHYDROGENASE"/>
    <property type="match status" value="1"/>
</dbReference>
<sequence>MSSRRNFIKRSGLLLGAAVLPFPGCIAAESKEKLGIALVGLGYYSRDLLAPALQLTDHCELKGIVTGSQEKIPVWQKKYGIKDSNVYNYQNMHEISNNDEIDVIYIVLPTGLHAKYAIKAANTGKHVWCEKPMARTANECQQIIEACNKNRVKLSIGYRMQHEVNTQTIMKWAKTQPYGEIQQVISEAGYNGGSINPWKLKKEMGGGAIYDMGVYSINAARYSTGLEPIAVTAKQSTNRPDIFTEVDETTSYKMEFPNGIIVDGKTSFGESLNNLEVTTKNGWYYLRPMQSYSGVRGKTSNGKILTPMRKNQQAVQMDDDALAILNNTEVLVSGEEGMKDIHIVEKINKASATGQRIQI</sequence>
<feature type="domain" description="GFO/IDH/MocA-like oxidoreductase" evidence="5">
    <location>
        <begin position="167"/>
        <end position="283"/>
    </location>
</feature>
<protein>
    <submittedName>
        <fullName evidence="6">Glucose-fructose oxidoreductase</fullName>
    </submittedName>
</protein>
<dbReference type="Pfam" id="PF01408">
    <property type="entry name" value="GFO_IDH_MocA"/>
    <property type="match status" value="1"/>
</dbReference>
<dbReference type="PRINTS" id="PR01775">
    <property type="entry name" value="GLFROXRDTASE"/>
</dbReference>
<dbReference type="SUPFAM" id="SSF51735">
    <property type="entry name" value="NAD(P)-binding Rossmann-fold domains"/>
    <property type="match status" value="1"/>
</dbReference>
<evidence type="ECO:0000259" key="4">
    <source>
        <dbReference type="Pfam" id="PF01408"/>
    </source>
</evidence>
<proteinExistence type="inferred from homology"/>
<dbReference type="PANTHER" id="PTHR22604">
    <property type="entry name" value="OXIDOREDUCTASES"/>
    <property type="match status" value="1"/>
</dbReference>
<dbReference type="InterPro" id="IPR055170">
    <property type="entry name" value="GFO_IDH_MocA-like_dom"/>
</dbReference>
<comment type="similarity">
    <text evidence="1">Belongs to the Gfo/Idh/MocA family.</text>
</comment>
<evidence type="ECO:0000256" key="3">
    <source>
        <dbReference type="SAM" id="SignalP"/>
    </source>
</evidence>
<evidence type="ECO:0000313" key="7">
    <source>
        <dbReference type="Proteomes" id="UP000605733"/>
    </source>
</evidence>
<feature type="domain" description="Gfo/Idh/MocA-like oxidoreductase N-terminal" evidence="4">
    <location>
        <begin position="35"/>
        <end position="158"/>
    </location>
</feature>
<keyword evidence="7" id="KW-1185">Reference proteome</keyword>
<dbReference type="Gene3D" id="3.30.360.10">
    <property type="entry name" value="Dihydrodipicolinate Reductase, domain 2"/>
    <property type="match status" value="1"/>
</dbReference>
<feature type="signal peptide" evidence="3">
    <location>
        <begin position="1"/>
        <end position="27"/>
    </location>
</feature>
<accession>A0ABQ1WEZ6</accession>
<dbReference type="InterPro" id="IPR008354">
    <property type="entry name" value="Glc-Fru_OxRdtase_bac"/>
</dbReference>
<dbReference type="PROSITE" id="PS51318">
    <property type="entry name" value="TAT"/>
    <property type="match status" value="1"/>
</dbReference>
<gene>
    <name evidence="6" type="primary">gfo</name>
    <name evidence="6" type="ORF">GCM10011532_06600</name>
</gene>
<name>A0ABQ1WEZ6_9FLAO</name>
<dbReference type="RefSeq" id="WP_011710063.1">
    <property type="nucleotide sequence ID" value="NZ_BMIX01000001.1"/>
</dbReference>
<dbReference type="Pfam" id="PF22725">
    <property type="entry name" value="GFO_IDH_MocA_C3"/>
    <property type="match status" value="1"/>
</dbReference>
<dbReference type="Gene3D" id="3.40.50.720">
    <property type="entry name" value="NAD(P)-binding Rossmann-like Domain"/>
    <property type="match status" value="1"/>
</dbReference>
<evidence type="ECO:0000256" key="2">
    <source>
        <dbReference type="ARBA" id="ARBA00023002"/>
    </source>
</evidence>
<reference evidence="7" key="1">
    <citation type="journal article" date="2019" name="Int. J. Syst. Evol. Microbiol.">
        <title>The Global Catalogue of Microorganisms (GCM) 10K type strain sequencing project: providing services to taxonomists for standard genome sequencing and annotation.</title>
        <authorList>
            <consortium name="The Broad Institute Genomics Platform"/>
            <consortium name="The Broad Institute Genome Sequencing Center for Infectious Disease"/>
            <person name="Wu L."/>
            <person name="Ma J."/>
        </authorList>
    </citation>
    <scope>NUCLEOTIDE SEQUENCE [LARGE SCALE GENOMIC DNA]</scope>
    <source>
        <strain evidence="7">CGMCC 1.15422</strain>
    </source>
</reference>